<evidence type="ECO:0000313" key="1">
    <source>
        <dbReference type="EMBL" id="KAK3704631.1"/>
    </source>
</evidence>
<organism evidence="1 2">
    <name type="scientific">Vermiconidia calcicola</name>
    <dbReference type="NCBI Taxonomy" id="1690605"/>
    <lineage>
        <taxon>Eukaryota</taxon>
        <taxon>Fungi</taxon>
        <taxon>Dikarya</taxon>
        <taxon>Ascomycota</taxon>
        <taxon>Pezizomycotina</taxon>
        <taxon>Dothideomycetes</taxon>
        <taxon>Dothideomycetidae</taxon>
        <taxon>Mycosphaerellales</taxon>
        <taxon>Extremaceae</taxon>
        <taxon>Vermiconidia</taxon>
    </lineage>
</organism>
<name>A0ACC3MVJ1_9PEZI</name>
<sequence>MPTATNSINNEPIDTEQSSPFFKLASEIRNDVYRLCLTSELPVDVAKGMVDRTILLRVCKQIRREAESIFYGENTLRITYIDQTRSKYAIA</sequence>
<comment type="caution">
    <text evidence="1">The sequence shown here is derived from an EMBL/GenBank/DDBJ whole genome shotgun (WGS) entry which is preliminary data.</text>
</comment>
<keyword evidence="2" id="KW-1185">Reference proteome</keyword>
<accession>A0ACC3MVJ1</accession>
<proteinExistence type="predicted"/>
<dbReference type="EMBL" id="JAUTXU010000137">
    <property type="protein sequence ID" value="KAK3704631.1"/>
    <property type="molecule type" value="Genomic_DNA"/>
</dbReference>
<reference evidence="1" key="1">
    <citation type="submission" date="2023-07" db="EMBL/GenBank/DDBJ databases">
        <title>Black Yeasts Isolated from many extreme environments.</title>
        <authorList>
            <person name="Coleine C."/>
            <person name="Stajich J.E."/>
            <person name="Selbmann L."/>
        </authorList>
    </citation>
    <scope>NUCLEOTIDE SEQUENCE</scope>
    <source>
        <strain evidence="1">CCFEE 5714</strain>
    </source>
</reference>
<evidence type="ECO:0000313" key="2">
    <source>
        <dbReference type="Proteomes" id="UP001281147"/>
    </source>
</evidence>
<protein>
    <submittedName>
        <fullName evidence="1">Uncharacterized protein</fullName>
    </submittedName>
</protein>
<gene>
    <name evidence="1" type="ORF">LTR37_013730</name>
</gene>
<dbReference type="Proteomes" id="UP001281147">
    <property type="component" value="Unassembled WGS sequence"/>
</dbReference>